<evidence type="ECO:0000313" key="5">
    <source>
        <dbReference type="Proteomes" id="UP000263094"/>
    </source>
</evidence>
<name>A0A372M5I1_9ACTN</name>
<feature type="region of interest" description="Disordered" evidence="2">
    <location>
        <begin position="288"/>
        <end position="310"/>
    </location>
</feature>
<keyword evidence="5" id="KW-1185">Reference proteome</keyword>
<dbReference type="RefSeq" id="WP_128556696.1">
    <property type="nucleotide sequence ID" value="NZ_QUAK01000086.1"/>
</dbReference>
<proteinExistence type="predicted"/>
<dbReference type="GO" id="GO:0050126">
    <property type="term" value="F:N-carbamoylputrescine amidase activity"/>
    <property type="evidence" value="ECO:0007669"/>
    <property type="project" value="TreeGrafter"/>
</dbReference>
<gene>
    <name evidence="4" type="ORF">DY218_15975</name>
</gene>
<organism evidence="4 5">
    <name type="scientific">Streptomyces triticagri</name>
    <dbReference type="NCBI Taxonomy" id="2293568"/>
    <lineage>
        <taxon>Bacteria</taxon>
        <taxon>Bacillati</taxon>
        <taxon>Actinomycetota</taxon>
        <taxon>Actinomycetes</taxon>
        <taxon>Kitasatosporales</taxon>
        <taxon>Streptomycetaceae</taxon>
        <taxon>Streptomyces</taxon>
    </lineage>
</organism>
<reference evidence="4 5" key="1">
    <citation type="submission" date="2018-08" db="EMBL/GenBank/DDBJ databases">
        <title>Isolation, diversity and antifungal activity of Actinobacteria from wheat.</title>
        <authorList>
            <person name="Han C."/>
        </authorList>
    </citation>
    <scope>NUCLEOTIDE SEQUENCE [LARGE SCALE GENOMIC DNA]</scope>
    <source>
        <strain evidence="4 5">NEAU-YY421</strain>
    </source>
</reference>
<dbReference type="Gene3D" id="3.60.110.10">
    <property type="entry name" value="Carbon-nitrogen hydrolase"/>
    <property type="match status" value="1"/>
</dbReference>
<dbReference type="GO" id="GO:0033388">
    <property type="term" value="P:putrescine biosynthetic process from arginine"/>
    <property type="evidence" value="ECO:0007669"/>
    <property type="project" value="TreeGrafter"/>
</dbReference>
<sequence length="310" mass="32568">MAELPRDGLTSAGPRGGLTSAGPRGGLTSGADESATLSVGLLQTAPVFGALDANLAGIEELRARIGPVDLALTPELSLHGYGFAPHRQEDLLTEDDPRLAALAAAGVGVGFAERSPAGLPWNSYLLSDPQAGTSHLHRKLQPVSYAPWNEHLSFQPGAVLRATTFRGVRIATVICNDMWHPVVPWLAARDGAEVLIVPVASMEGADPARIRRTWEVMLEHAAVLLQCYVVFVNRCGTDGEALFWGGSRVIGPGGDVLTELGGEPDATSAELDLAALRRQRRDVPLLAEGRTDLLPAAGPSSCPATSTNTP</sequence>
<dbReference type="AlphaFoldDB" id="A0A372M5I1"/>
<comment type="caution">
    <text evidence="4">The sequence shown here is derived from an EMBL/GenBank/DDBJ whole genome shotgun (WGS) entry which is preliminary data.</text>
</comment>
<evidence type="ECO:0000259" key="3">
    <source>
        <dbReference type="PROSITE" id="PS50263"/>
    </source>
</evidence>
<dbReference type="InterPro" id="IPR050345">
    <property type="entry name" value="Aliph_Amidase/BUP"/>
</dbReference>
<evidence type="ECO:0000313" key="4">
    <source>
        <dbReference type="EMBL" id="RFU85713.1"/>
    </source>
</evidence>
<dbReference type="OrthoDB" id="9760188at2"/>
<dbReference type="Proteomes" id="UP000263094">
    <property type="component" value="Unassembled WGS sequence"/>
</dbReference>
<dbReference type="InterPro" id="IPR003010">
    <property type="entry name" value="C-N_Hydrolase"/>
</dbReference>
<evidence type="ECO:0000256" key="2">
    <source>
        <dbReference type="SAM" id="MobiDB-lite"/>
    </source>
</evidence>
<dbReference type="PANTHER" id="PTHR43674:SF2">
    <property type="entry name" value="BETA-UREIDOPROPIONASE"/>
    <property type="match status" value="1"/>
</dbReference>
<feature type="domain" description="CN hydrolase" evidence="3">
    <location>
        <begin position="37"/>
        <end position="273"/>
    </location>
</feature>
<dbReference type="EMBL" id="QUAK01000086">
    <property type="protein sequence ID" value="RFU85713.1"/>
    <property type="molecule type" value="Genomic_DNA"/>
</dbReference>
<keyword evidence="1 4" id="KW-0378">Hydrolase</keyword>
<dbReference type="SUPFAM" id="SSF56317">
    <property type="entry name" value="Carbon-nitrogen hydrolase"/>
    <property type="match status" value="1"/>
</dbReference>
<feature type="region of interest" description="Disordered" evidence="2">
    <location>
        <begin position="1"/>
        <end position="30"/>
    </location>
</feature>
<dbReference type="PANTHER" id="PTHR43674">
    <property type="entry name" value="NITRILASE C965.09-RELATED"/>
    <property type="match status" value="1"/>
</dbReference>
<dbReference type="PROSITE" id="PS50263">
    <property type="entry name" value="CN_HYDROLASE"/>
    <property type="match status" value="1"/>
</dbReference>
<accession>A0A372M5I1</accession>
<protein>
    <submittedName>
        <fullName evidence="4">Amidohydrolase</fullName>
    </submittedName>
</protein>
<evidence type="ECO:0000256" key="1">
    <source>
        <dbReference type="ARBA" id="ARBA00022801"/>
    </source>
</evidence>
<dbReference type="Pfam" id="PF00795">
    <property type="entry name" value="CN_hydrolase"/>
    <property type="match status" value="1"/>
</dbReference>
<dbReference type="InterPro" id="IPR036526">
    <property type="entry name" value="C-N_Hydrolase_sf"/>
</dbReference>